<reference evidence="1" key="2">
    <citation type="journal article" date="2015" name="Fish Shellfish Immunol.">
        <title>Early steps in the European eel (Anguilla anguilla)-Vibrio vulnificus interaction in the gills: Role of the RtxA13 toxin.</title>
        <authorList>
            <person name="Callol A."/>
            <person name="Pajuelo D."/>
            <person name="Ebbesson L."/>
            <person name="Teles M."/>
            <person name="MacKenzie S."/>
            <person name="Amaro C."/>
        </authorList>
    </citation>
    <scope>NUCLEOTIDE SEQUENCE</scope>
</reference>
<evidence type="ECO:0000313" key="1">
    <source>
        <dbReference type="EMBL" id="JAH40387.1"/>
    </source>
</evidence>
<organism evidence="1">
    <name type="scientific">Anguilla anguilla</name>
    <name type="common">European freshwater eel</name>
    <name type="synonym">Muraena anguilla</name>
    <dbReference type="NCBI Taxonomy" id="7936"/>
    <lineage>
        <taxon>Eukaryota</taxon>
        <taxon>Metazoa</taxon>
        <taxon>Chordata</taxon>
        <taxon>Craniata</taxon>
        <taxon>Vertebrata</taxon>
        <taxon>Euteleostomi</taxon>
        <taxon>Actinopterygii</taxon>
        <taxon>Neopterygii</taxon>
        <taxon>Teleostei</taxon>
        <taxon>Anguilliformes</taxon>
        <taxon>Anguillidae</taxon>
        <taxon>Anguilla</taxon>
    </lineage>
</organism>
<accession>A0A0E9SGM3</accession>
<protein>
    <submittedName>
        <fullName evidence="1">Uncharacterized protein</fullName>
    </submittedName>
</protein>
<dbReference type="EMBL" id="GBXM01035292">
    <property type="protein sequence ID" value="JAH73285.1"/>
    <property type="molecule type" value="Transcribed_RNA"/>
</dbReference>
<name>A0A0E9SGM3_ANGAN</name>
<sequence>MGPSISVCQPEWMHGQHLHWRGINKTIFD</sequence>
<reference evidence="1" key="1">
    <citation type="submission" date="2014-11" db="EMBL/GenBank/DDBJ databases">
        <authorList>
            <person name="Amaro Gonzalez C."/>
        </authorList>
    </citation>
    <scope>NUCLEOTIDE SEQUENCE</scope>
</reference>
<dbReference type="EMBL" id="GBXM01068190">
    <property type="protein sequence ID" value="JAH40387.1"/>
    <property type="molecule type" value="Transcribed_RNA"/>
</dbReference>
<proteinExistence type="predicted"/>
<dbReference type="AlphaFoldDB" id="A0A0E9SGM3"/>